<evidence type="ECO:0000313" key="2">
    <source>
        <dbReference type="Proteomes" id="UP001252243"/>
    </source>
</evidence>
<dbReference type="InterPro" id="IPR008792">
    <property type="entry name" value="PQQD"/>
</dbReference>
<dbReference type="InterPro" id="IPR041881">
    <property type="entry name" value="PqqD_sf"/>
</dbReference>
<sequence>MTERVWRVSADVACVRSPDGGRVAALHLEQDVPFILVGTAASVWNSLDGTRTETELIEELARDYGTDASAINADVKGLIHSLSTSGLITSSPHDRVAS</sequence>
<dbReference type="Gene3D" id="1.10.10.1150">
    <property type="entry name" value="Coenzyme PQQ synthesis protein D (PqqD)"/>
    <property type="match status" value="1"/>
</dbReference>
<evidence type="ECO:0000313" key="1">
    <source>
        <dbReference type="EMBL" id="MDR7083158.1"/>
    </source>
</evidence>
<protein>
    <submittedName>
        <fullName evidence="1">Pyrroloquinoline quinone biosynthesis protein D</fullName>
    </submittedName>
</protein>
<organism evidence="1 2">
    <name type="scientific">Arthrobacter ginsengisoli</name>
    <dbReference type="NCBI Taxonomy" id="1356565"/>
    <lineage>
        <taxon>Bacteria</taxon>
        <taxon>Bacillati</taxon>
        <taxon>Actinomycetota</taxon>
        <taxon>Actinomycetes</taxon>
        <taxon>Micrococcales</taxon>
        <taxon>Micrococcaceae</taxon>
        <taxon>Arthrobacter</taxon>
    </lineage>
</organism>
<proteinExistence type="predicted"/>
<name>A0ABU1UD77_9MICC</name>
<gene>
    <name evidence="1" type="ORF">J2X01_002451</name>
</gene>
<dbReference type="Pfam" id="PF05402">
    <property type="entry name" value="PqqD"/>
    <property type="match status" value="1"/>
</dbReference>
<accession>A0ABU1UD77</accession>
<comment type="caution">
    <text evidence="1">The sequence shown here is derived from an EMBL/GenBank/DDBJ whole genome shotgun (WGS) entry which is preliminary data.</text>
</comment>
<dbReference type="Proteomes" id="UP001252243">
    <property type="component" value="Unassembled WGS sequence"/>
</dbReference>
<dbReference type="EMBL" id="JAVDVQ010000009">
    <property type="protein sequence ID" value="MDR7083158.1"/>
    <property type="molecule type" value="Genomic_DNA"/>
</dbReference>
<keyword evidence="2" id="KW-1185">Reference proteome</keyword>
<dbReference type="RefSeq" id="WP_310057430.1">
    <property type="nucleotide sequence ID" value="NZ_JAVDVQ010000009.1"/>
</dbReference>
<reference evidence="1 2" key="1">
    <citation type="submission" date="2023-07" db="EMBL/GenBank/DDBJ databases">
        <title>Sorghum-associated microbial communities from plants grown in Nebraska, USA.</title>
        <authorList>
            <person name="Schachtman D."/>
        </authorList>
    </citation>
    <scope>NUCLEOTIDE SEQUENCE [LARGE SCALE GENOMIC DNA]</scope>
    <source>
        <strain evidence="1 2">BE167</strain>
    </source>
</reference>